<feature type="region of interest" description="Disordered" evidence="17">
    <location>
        <begin position="895"/>
        <end position="915"/>
    </location>
</feature>
<dbReference type="InterPro" id="IPR041102">
    <property type="entry name" value="UvrA_inter"/>
</dbReference>
<dbReference type="GO" id="GO:0003677">
    <property type="term" value="F:DNA binding"/>
    <property type="evidence" value="ECO:0007669"/>
    <property type="project" value="UniProtKB-KW"/>
</dbReference>
<keyword evidence="6" id="KW-0227">DNA damage</keyword>
<dbReference type="GO" id="GO:0016887">
    <property type="term" value="F:ATP hydrolysis activity"/>
    <property type="evidence" value="ECO:0007669"/>
    <property type="project" value="InterPro"/>
</dbReference>
<dbReference type="Gene3D" id="3.30.1490.20">
    <property type="entry name" value="ATP-grasp fold, A domain"/>
    <property type="match status" value="1"/>
</dbReference>
<dbReference type="InterPro" id="IPR004602">
    <property type="entry name" value="UvrA"/>
</dbReference>
<dbReference type="Gene3D" id="1.10.8.280">
    <property type="entry name" value="ABC transporter ATPase domain-like"/>
    <property type="match status" value="1"/>
</dbReference>
<reference evidence="19 20" key="1">
    <citation type="submission" date="2014-04" db="EMBL/GenBank/DDBJ databases">
        <title>Genome assembly of Hyalangium minutum DSM 14724.</title>
        <authorList>
            <person name="Sharma G."/>
            <person name="Subramanian S."/>
        </authorList>
    </citation>
    <scope>NUCLEOTIDE SEQUENCE [LARGE SCALE GENOMIC DNA]</scope>
    <source>
        <strain evidence="19 20">DSM 14724</strain>
    </source>
</reference>
<gene>
    <name evidence="19" type="ORF">DB31_0164</name>
</gene>
<comment type="subcellular location">
    <subcellularLocation>
        <location evidence="1">Cytoplasm</location>
    </subcellularLocation>
</comment>
<dbReference type="SMART" id="SM00382">
    <property type="entry name" value="AAA"/>
    <property type="match status" value="4"/>
</dbReference>
<keyword evidence="4" id="KW-0677">Repeat</keyword>
<dbReference type="GO" id="GO:0005524">
    <property type="term" value="F:ATP binding"/>
    <property type="evidence" value="ECO:0007669"/>
    <property type="project" value="UniProtKB-KW"/>
</dbReference>
<evidence type="ECO:0000256" key="8">
    <source>
        <dbReference type="ARBA" id="ARBA00022771"/>
    </source>
</evidence>
<keyword evidence="7" id="KW-0228">DNA excision</keyword>
<sequence length="1747" mass="188343">MDLSEGELVCITGVSGAGKSSLALDTLYAEGQRRFVESFSPYARQFLERLERPPMDQLEPVAAGVAVDRRAPVKSSRSTVATLADVEAYLSALFTREAMPVCPACGVEAVRTDARVAAAAAISEHPDAQVILTWPVRIAGTAEFLDVRARLLKDGYHRLVVQGEVRELEALRPSEATDSAGVAQVVVDRVKLAQGQLSRLTQAVEDAWARSEGEAMLFLPGGATRRIRRGLVCPKCAREFEPARPGLFSYQSPTGACATCRGFGRTIGIDWDKVIPNPSLSLAQGAIRPWSGKTSEWERNMLHRYAKAMGIPLDTPWSSLQPEQREMVLEGEGDYHDGRSYPGVRAWFRWMESRTYKMHVRVLLSRYRAYSLCEKCQGARLNEQALAYRVGGLDLAAWHRLELSDACERLESLRTTTGQGELARKELASRLRYLLRVGLGYLTLDRPARTLSGGEAQRVSLTAALGTSLTGALFVLDEPTVGLHPSDVRPLTEAMAELAERGNVTLVIEQDEHVIRSAHRVLELGPGAGKHGGKLCFDGPPEALAKRTDLPTGQLLAGTQETPRTTRQRTGELVVRNAHEHNLQGLTVRVPLGVLCAITGPSGSGKSTLMDEVLYRHLARGLGEKDIEAPGAVDALEGAETVKSITFVDQSPLGRTSRGNAATYTKAWDRLRERFASEPEAEVRGLTAAHFSFNVDKGRCEACSGEGYETVEMQFLADVALRCAVCRGRRFKEEVLAVQHQGFSVAQVLELTVDEVLKHFGDDTALKRTLGPVARLGLGYLSLGQPLSTLSGGEAQRLKLARALASEAKGSLFLIDEPSAGLHELDVRHVLAALHELVGRGASVVVVDHDLSVMRGSDWIIDLGPGGGRHGGRLVAEGTPAELAKGSGLTAAALREESTGARRPAKPRKAAAGSPAIEVEHAREHNLQEISCRIPLGKMTVVTGPSGSGKSSLAFDVVFAEGQRRFLETLTPYARQFLPTMPRPDVERISSIPPTVALEQRTSRAGATSTVATVTEVAHYLRLLFAKLGQPHCPNDDSPIASTSPDALYAQLTESKGDGTVLAPAVRARKGTYLDLFAAAARAGITTAIVDGQIANTDNPPRLTKTREHDIDLVMYEGKLAKLPRPVFDRALGWGQGALKVRSAKGETLLSTERTCPRCGTAVPELDPRWFSFNTKQGRCEACEGTGVEGGAEAIAEGHTAPCRTCQGSRLSPVPRAVRLENARYHEVVQNSVTATLARVQGWKFRGDRALIGEPSRQELVRRLEFLDRVGLGYLSLDRAAATLSGGEMQRLRLSAQLGAGLTGALYVLDEPTIGLHPRDTHRLLSNLRALVDTGSSVLVVEHDTDTIRAADHLIDLGPTGGRGGGRILAEGAPEDVLQREDSPTAKALRASQIRPPSTRGEPQKWLELKGARANNLKRVDLRLPVRRLTVVSGVSGSGKSTLIRQVLYPALREKLGLVGPKPGPFESLHGVEAISRVLAVDQSPIGRTPRSVPATFLGIWDELRRAFAATPEAKIRGFGPARFSFNTAAGGRCPACEGQGAISHEMAFLPDVVTPCEVCGGARFDAATLEVRYHGLTIGEVLRLSADEAKEVFRALPKVAAPLECLSDLGVGYLQLGQGSNTLSGGEAQRLKLAAELTANSRHEPTLYVLDEPTTGLHLGDVDRLITFLGRLVDRGDTLVVIEHHPSVIASAEHVVELGPEGGEEGGRIVAEGTPRELCKMKTATGRVLKALFAQGEERKARATAR</sequence>
<dbReference type="GO" id="GO:0005737">
    <property type="term" value="C:cytoplasm"/>
    <property type="evidence" value="ECO:0007669"/>
    <property type="project" value="UniProtKB-SubCell"/>
</dbReference>
<evidence type="ECO:0000313" key="20">
    <source>
        <dbReference type="Proteomes" id="UP000028725"/>
    </source>
</evidence>
<dbReference type="GO" id="GO:0009380">
    <property type="term" value="C:excinuclease repair complex"/>
    <property type="evidence" value="ECO:0007669"/>
    <property type="project" value="InterPro"/>
</dbReference>
<keyword evidence="13" id="KW-0234">DNA repair</keyword>
<keyword evidence="8" id="KW-0863">Zinc-finger</keyword>
<name>A0A085WW40_9BACT</name>
<dbReference type="GO" id="GO:0008270">
    <property type="term" value="F:zinc ion binding"/>
    <property type="evidence" value="ECO:0007669"/>
    <property type="project" value="UniProtKB-KW"/>
</dbReference>
<accession>A0A085WW40</accession>
<evidence type="ECO:0000256" key="13">
    <source>
        <dbReference type="ARBA" id="ARBA00023204"/>
    </source>
</evidence>
<evidence type="ECO:0000256" key="17">
    <source>
        <dbReference type="SAM" id="MobiDB-lite"/>
    </source>
</evidence>
<keyword evidence="12" id="KW-0238">DNA-binding</keyword>
<dbReference type="Pfam" id="PF17755">
    <property type="entry name" value="UvrA_DNA-bind"/>
    <property type="match status" value="1"/>
</dbReference>
<comment type="similarity">
    <text evidence="14">Belongs to the ABC transporter superfamily. UvrA family.</text>
</comment>
<evidence type="ECO:0000256" key="3">
    <source>
        <dbReference type="ARBA" id="ARBA00022723"/>
    </source>
</evidence>
<evidence type="ECO:0000256" key="5">
    <source>
        <dbReference type="ARBA" id="ARBA00022741"/>
    </source>
</evidence>
<keyword evidence="2" id="KW-0963">Cytoplasm</keyword>
<evidence type="ECO:0000256" key="1">
    <source>
        <dbReference type="ARBA" id="ARBA00004496"/>
    </source>
</evidence>
<feature type="domain" description="ABC transporter" evidence="18">
    <location>
        <begin position="568"/>
        <end position="890"/>
    </location>
</feature>
<dbReference type="InterPro" id="IPR003439">
    <property type="entry name" value="ABC_transporter-like_ATP-bd"/>
</dbReference>
<dbReference type="GO" id="GO:0006289">
    <property type="term" value="P:nucleotide-excision repair"/>
    <property type="evidence" value="ECO:0007669"/>
    <property type="project" value="InterPro"/>
</dbReference>
<evidence type="ECO:0000256" key="10">
    <source>
        <dbReference type="ARBA" id="ARBA00022840"/>
    </source>
</evidence>
<dbReference type="PROSITE" id="PS00211">
    <property type="entry name" value="ABC_TRANSPORTER_1"/>
    <property type="match status" value="3"/>
</dbReference>
<dbReference type="Pfam" id="PF17760">
    <property type="entry name" value="UvrA_inter"/>
    <property type="match status" value="2"/>
</dbReference>
<evidence type="ECO:0000256" key="16">
    <source>
        <dbReference type="ARBA" id="ARBA00042156"/>
    </source>
</evidence>
<keyword evidence="3" id="KW-0479">Metal-binding</keyword>
<evidence type="ECO:0000256" key="2">
    <source>
        <dbReference type="ARBA" id="ARBA00022490"/>
    </source>
</evidence>
<dbReference type="InterPro" id="IPR017871">
    <property type="entry name" value="ABC_transporter-like_CS"/>
</dbReference>
<keyword evidence="11" id="KW-0267">Excision nuclease</keyword>
<keyword evidence="10" id="KW-0067">ATP-binding</keyword>
<dbReference type="NCBIfam" id="TIGR00630">
    <property type="entry name" value="uvra"/>
    <property type="match status" value="1"/>
</dbReference>
<evidence type="ECO:0000256" key="12">
    <source>
        <dbReference type="ARBA" id="ARBA00023125"/>
    </source>
</evidence>
<evidence type="ECO:0000256" key="15">
    <source>
        <dbReference type="ARBA" id="ARBA00039316"/>
    </source>
</evidence>
<dbReference type="PANTHER" id="PTHR43152">
    <property type="entry name" value="UVRABC SYSTEM PROTEIN A"/>
    <property type="match status" value="1"/>
</dbReference>
<keyword evidence="5" id="KW-0547">Nucleotide-binding</keyword>
<dbReference type="PROSITE" id="PS50893">
    <property type="entry name" value="ABC_TRANSPORTER_2"/>
    <property type="match status" value="3"/>
</dbReference>
<comment type="caution">
    <text evidence="19">The sequence shown here is derived from an EMBL/GenBank/DDBJ whole genome shotgun (WGS) entry which is preliminary data.</text>
</comment>
<dbReference type="InterPro" id="IPR027417">
    <property type="entry name" value="P-loop_NTPase"/>
</dbReference>
<dbReference type="InterPro" id="IPR003593">
    <property type="entry name" value="AAA+_ATPase"/>
</dbReference>
<evidence type="ECO:0000259" key="18">
    <source>
        <dbReference type="PROSITE" id="PS50893"/>
    </source>
</evidence>
<dbReference type="Gene3D" id="1.20.1580.10">
    <property type="entry name" value="ABC transporter ATPase like domain"/>
    <property type="match status" value="3"/>
</dbReference>
<evidence type="ECO:0000256" key="14">
    <source>
        <dbReference type="ARBA" id="ARBA00038000"/>
    </source>
</evidence>
<dbReference type="InterPro" id="IPR013815">
    <property type="entry name" value="ATP_grasp_subdomain_1"/>
</dbReference>
<dbReference type="SUPFAM" id="SSF52540">
    <property type="entry name" value="P-loop containing nucleoside triphosphate hydrolases"/>
    <property type="match status" value="4"/>
</dbReference>
<keyword evidence="20" id="KW-1185">Reference proteome</keyword>
<dbReference type="GO" id="GO:0004518">
    <property type="term" value="F:nuclease activity"/>
    <property type="evidence" value="ECO:0007669"/>
    <property type="project" value="UniProtKB-KW"/>
</dbReference>
<proteinExistence type="inferred from homology"/>
<dbReference type="PATRIC" id="fig|394096.3.peg.162"/>
<evidence type="ECO:0000256" key="6">
    <source>
        <dbReference type="ARBA" id="ARBA00022763"/>
    </source>
</evidence>
<feature type="domain" description="ABC transporter" evidence="18">
    <location>
        <begin position="1389"/>
        <end position="1732"/>
    </location>
</feature>
<evidence type="ECO:0000256" key="9">
    <source>
        <dbReference type="ARBA" id="ARBA00022833"/>
    </source>
</evidence>
<organism evidence="19 20">
    <name type="scientific">Hyalangium minutum</name>
    <dbReference type="NCBI Taxonomy" id="394096"/>
    <lineage>
        <taxon>Bacteria</taxon>
        <taxon>Pseudomonadati</taxon>
        <taxon>Myxococcota</taxon>
        <taxon>Myxococcia</taxon>
        <taxon>Myxococcales</taxon>
        <taxon>Cystobacterineae</taxon>
        <taxon>Archangiaceae</taxon>
        <taxon>Hyalangium</taxon>
    </lineage>
</organism>
<evidence type="ECO:0000256" key="7">
    <source>
        <dbReference type="ARBA" id="ARBA00022769"/>
    </source>
</evidence>
<dbReference type="Gene3D" id="3.30.190.20">
    <property type="match status" value="1"/>
</dbReference>
<dbReference type="STRING" id="394096.DB31_0164"/>
<dbReference type="Gene3D" id="3.40.50.300">
    <property type="entry name" value="P-loop containing nucleotide triphosphate hydrolases"/>
    <property type="match status" value="5"/>
</dbReference>
<feature type="domain" description="ABC transporter" evidence="18">
    <location>
        <begin position="894"/>
        <end position="1390"/>
    </location>
</feature>
<dbReference type="InterPro" id="IPR041552">
    <property type="entry name" value="UvrA_DNA-bd"/>
</dbReference>
<protein>
    <recommendedName>
        <fullName evidence="15">UvrABC system protein A</fullName>
    </recommendedName>
    <alternativeName>
        <fullName evidence="16">Excinuclease ABC subunit A</fullName>
    </alternativeName>
</protein>
<dbReference type="EMBL" id="JMCB01000001">
    <property type="protein sequence ID" value="KFE71903.1"/>
    <property type="molecule type" value="Genomic_DNA"/>
</dbReference>
<evidence type="ECO:0000256" key="11">
    <source>
        <dbReference type="ARBA" id="ARBA00022881"/>
    </source>
</evidence>
<dbReference type="PANTHER" id="PTHR43152:SF3">
    <property type="entry name" value="UVRABC SYSTEM PROTEIN A"/>
    <property type="match status" value="1"/>
</dbReference>
<dbReference type="Proteomes" id="UP000028725">
    <property type="component" value="Unassembled WGS sequence"/>
</dbReference>
<evidence type="ECO:0000313" key="19">
    <source>
        <dbReference type="EMBL" id="KFE71903.1"/>
    </source>
</evidence>
<evidence type="ECO:0000256" key="4">
    <source>
        <dbReference type="ARBA" id="ARBA00022737"/>
    </source>
</evidence>
<keyword evidence="9" id="KW-0862">Zinc</keyword>